<dbReference type="Gene3D" id="1.20.1080.10">
    <property type="entry name" value="Glycerol uptake facilitator protein"/>
    <property type="match status" value="1"/>
</dbReference>
<feature type="transmembrane region" description="Helical" evidence="9">
    <location>
        <begin position="89"/>
        <end position="113"/>
    </location>
</feature>
<evidence type="ECO:0000256" key="6">
    <source>
        <dbReference type="ARBA" id="ARBA00022989"/>
    </source>
</evidence>
<dbReference type="GO" id="GO:0005886">
    <property type="term" value="C:plasma membrane"/>
    <property type="evidence" value="ECO:0007669"/>
    <property type="project" value="UniProtKB-SubCell"/>
</dbReference>
<accession>A0AAD9R738</accession>
<dbReference type="GO" id="GO:0015250">
    <property type="term" value="F:water channel activity"/>
    <property type="evidence" value="ECO:0007669"/>
    <property type="project" value="TreeGrafter"/>
</dbReference>
<dbReference type="PRINTS" id="PR00783">
    <property type="entry name" value="MINTRINSICP"/>
</dbReference>
<dbReference type="PANTHER" id="PTHR19139:SF199">
    <property type="entry name" value="MIP17260P"/>
    <property type="match status" value="1"/>
</dbReference>
<evidence type="ECO:0000256" key="3">
    <source>
        <dbReference type="ARBA" id="ARBA00022448"/>
    </source>
</evidence>
<name>A0AAD9R738_ACRCE</name>
<dbReference type="Proteomes" id="UP001249851">
    <property type="component" value="Unassembled WGS sequence"/>
</dbReference>
<dbReference type="SUPFAM" id="SSF81338">
    <property type="entry name" value="Aquaporin-like"/>
    <property type="match status" value="1"/>
</dbReference>
<dbReference type="NCBIfam" id="TIGR00861">
    <property type="entry name" value="MIP"/>
    <property type="match status" value="1"/>
</dbReference>
<proteinExistence type="inferred from homology"/>
<keyword evidence="5 8" id="KW-0812">Transmembrane</keyword>
<dbReference type="InterPro" id="IPR023271">
    <property type="entry name" value="Aquaporin-like"/>
</dbReference>
<keyword evidence="4" id="KW-1003">Cell membrane</keyword>
<dbReference type="PROSITE" id="PS00221">
    <property type="entry name" value="MIP"/>
    <property type="match status" value="1"/>
</dbReference>
<feature type="transmembrane region" description="Helical" evidence="9">
    <location>
        <begin position="166"/>
        <end position="191"/>
    </location>
</feature>
<evidence type="ECO:0000313" key="10">
    <source>
        <dbReference type="EMBL" id="KAK2574073.1"/>
    </source>
</evidence>
<evidence type="ECO:0000256" key="1">
    <source>
        <dbReference type="ARBA" id="ARBA00004651"/>
    </source>
</evidence>
<sequence length="257" mass="27648">MKMLLASEMKSFHFWASALVELISTFFFIFLTTGTTITWNTNHPPSTELISLSFGFSIATLAMCSLHLSGGHINPAVTIAMMAIKKVTILRGVTYVIFQLVGGIAGSAVLKFITPEAKRGTLGATVPGPDVTPAQAVGIEILLTFLLVFTVCASTDSKRLHYGYEVPLSIGLCVAVCHFIGIGFTGCGINPARSFGPAVVMNKSEIWQHHWVYWAGPIGGALLAAVLYQVIFRARQEMGPTASANTNDLEMNHDAKL</sequence>
<gene>
    <name evidence="10" type="ORF">P5673_000198</name>
</gene>
<comment type="caution">
    <text evidence="10">The sequence shown here is derived from an EMBL/GenBank/DDBJ whole genome shotgun (WGS) entry which is preliminary data.</text>
</comment>
<feature type="transmembrane region" description="Helical" evidence="9">
    <location>
        <begin position="12"/>
        <end position="37"/>
    </location>
</feature>
<comment type="subcellular location">
    <subcellularLocation>
        <location evidence="1">Cell membrane</location>
        <topology evidence="1">Multi-pass membrane protein</topology>
    </subcellularLocation>
</comment>
<dbReference type="InterPro" id="IPR000425">
    <property type="entry name" value="MIP"/>
</dbReference>
<keyword evidence="3 8" id="KW-0813">Transport</keyword>
<evidence type="ECO:0000256" key="5">
    <source>
        <dbReference type="ARBA" id="ARBA00022692"/>
    </source>
</evidence>
<evidence type="ECO:0000256" key="8">
    <source>
        <dbReference type="RuleBase" id="RU000477"/>
    </source>
</evidence>
<reference evidence="10" key="2">
    <citation type="journal article" date="2023" name="Science">
        <title>Genomic signatures of disease resistance in endangered staghorn corals.</title>
        <authorList>
            <person name="Vollmer S.V."/>
            <person name="Selwyn J.D."/>
            <person name="Despard B.A."/>
            <person name="Roesel C.L."/>
        </authorList>
    </citation>
    <scope>NUCLEOTIDE SEQUENCE</scope>
    <source>
        <strain evidence="10">K2</strain>
    </source>
</reference>
<dbReference type="CDD" id="cd00333">
    <property type="entry name" value="MIP"/>
    <property type="match status" value="1"/>
</dbReference>
<evidence type="ECO:0000313" key="11">
    <source>
        <dbReference type="Proteomes" id="UP001249851"/>
    </source>
</evidence>
<evidence type="ECO:0000256" key="7">
    <source>
        <dbReference type="ARBA" id="ARBA00023136"/>
    </source>
</evidence>
<protein>
    <submittedName>
        <fullName evidence="10">Aquaporin-4</fullName>
    </submittedName>
</protein>
<evidence type="ECO:0000256" key="2">
    <source>
        <dbReference type="ARBA" id="ARBA00006175"/>
    </source>
</evidence>
<keyword evidence="6 9" id="KW-1133">Transmembrane helix</keyword>
<dbReference type="AlphaFoldDB" id="A0AAD9R738"/>
<keyword evidence="7 9" id="KW-0472">Membrane</keyword>
<dbReference type="InterPro" id="IPR022357">
    <property type="entry name" value="MIP_CS"/>
</dbReference>
<reference evidence="10" key="1">
    <citation type="journal article" date="2023" name="G3 (Bethesda)">
        <title>Whole genome assembly and annotation of the endangered Caribbean coral Acropora cervicornis.</title>
        <authorList>
            <person name="Selwyn J.D."/>
            <person name="Vollmer S.V."/>
        </authorList>
    </citation>
    <scope>NUCLEOTIDE SEQUENCE</scope>
    <source>
        <strain evidence="10">K2</strain>
    </source>
</reference>
<keyword evidence="11" id="KW-1185">Reference proteome</keyword>
<feature type="transmembrane region" description="Helical" evidence="9">
    <location>
        <begin position="49"/>
        <end position="68"/>
    </location>
</feature>
<dbReference type="Pfam" id="PF00230">
    <property type="entry name" value="MIP"/>
    <property type="match status" value="1"/>
</dbReference>
<dbReference type="InterPro" id="IPR034294">
    <property type="entry name" value="Aquaporin_transptr"/>
</dbReference>
<evidence type="ECO:0000256" key="4">
    <source>
        <dbReference type="ARBA" id="ARBA00022475"/>
    </source>
</evidence>
<feature type="transmembrane region" description="Helical" evidence="9">
    <location>
        <begin position="211"/>
        <end position="231"/>
    </location>
</feature>
<dbReference type="PANTHER" id="PTHR19139">
    <property type="entry name" value="AQUAPORIN TRANSPORTER"/>
    <property type="match status" value="1"/>
</dbReference>
<feature type="transmembrane region" description="Helical" evidence="9">
    <location>
        <begin position="133"/>
        <end position="154"/>
    </location>
</feature>
<dbReference type="EMBL" id="JARQWQ010000001">
    <property type="protein sequence ID" value="KAK2574073.1"/>
    <property type="molecule type" value="Genomic_DNA"/>
</dbReference>
<evidence type="ECO:0000256" key="9">
    <source>
        <dbReference type="SAM" id="Phobius"/>
    </source>
</evidence>
<organism evidence="10 11">
    <name type="scientific">Acropora cervicornis</name>
    <name type="common">Staghorn coral</name>
    <dbReference type="NCBI Taxonomy" id="6130"/>
    <lineage>
        <taxon>Eukaryota</taxon>
        <taxon>Metazoa</taxon>
        <taxon>Cnidaria</taxon>
        <taxon>Anthozoa</taxon>
        <taxon>Hexacorallia</taxon>
        <taxon>Scleractinia</taxon>
        <taxon>Astrocoeniina</taxon>
        <taxon>Acroporidae</taxon>
        <taxon>Acropora</taxon>
    </lineage>
</organism>
<comment type="similarity">
    <text evidence="2 8">Belongs to the MIP/aquaporin (TC 1.A.8) family.</text>
</comment>